<name>A0A1V6M095_9BACT</name>
<dbReference type="EMBL" id="MJUW02000074">
    <property type="protein sequence ID" value="OQD45785.1"/>
    <property type="molecule type" value="Genomic_DNA"/>
</dbReference>
<dbReference type="Pfam" id="PF00359">
    <property type="entry name" value="PTS_EIIA_2"/>
    <property type="match status" value="1"/>
</dbReference>
<dbReference type="InterPro" id="IPR002178">
    <property type="entry name" value="PTS_EIIA_type-2_dom"/>
</dbReference>
<dbReference type="RefSeq" id="WP_070067029.1">
    <property type="nucleotide sequence ID" value="NZ_MJUW02000074.1"/>
</dbReference>
<proteinExistence type="predicted"/>
<dbReference type="CDD" id="cd00211">
    <property type="entry name" value="PTS_IIA_fru"/>
    <property type="match status" value="1"/>
</dbReference>
<keyword evidence="3" id="KW-1185">Reference proteome</keyword>
<accession>A0A1V6M095</accession>
<evidence type="ECO:0000313" key="2">
    <source>
        <dbReference type="EMBL" id="OQD45785.1"/>
    </source>
</evidence>
<evidence type="ECO:0000313" key="3">
    <source>
        <dbReference type="Proteomes" id="UP000242219"/>
    </source>
</evidence>
<comment type="caution">
    <text evidence="2">The sequence shown here is derived from an EMBL/GenBank/DDBJ whole genome shotgun (WGS) entry which is preliminary data.</text>
</comment>
<dbReference type="InterPro" id="IPR016152">
    <property type="entry name" value="PTrfase/Anion_transptr"/>
</dbReference>
<reference evidence="2 3" key="1">
    <citation type="journal article" date="2016" name="Genome Announc.">
        <title>Draft Genome Sequence of the Anaerobic Ammonium-Oxidizing Bacterium 'Candidatus Brocadia sp. 40'.</title>
        <authorList>
            <person name="Ali M."/>
            <person name="Haroon M.F."/>
            <person name="Narita Y."/>
            <person name="Zhang L."/>
            <person name="Rangel Shaw D."/>
            <person name="Okabe S."/>
            <person name="Saikaly P.E."/>
        </authorList>
    </citation>
    <scope>NUCLEOTIDE SEQUENCE [LARGE SCALE GENOMIC DNA]</scope>
    <source>
        <strain evidence="2 3">40</strain>
    </source>
</reference>
<dbReference type="Proteomes" id="UP000242219">
    <property type="component" value="Unassembled WGS sequence"/>
</dbReference>
<gene>
    <name evidence="2" type="ORF">BIY37_06565</name>
</gene>
<dbReference type="Gene3D" id="3.40.930.10">
    <property type="entry name" value="Mannitol-specific EII, Chain A"/>
    <property type="match status" value="1"/>
</dbReference>
<feature type="domain" description="PTS EIIA type-2" evidence="1">
    <location>
        <begin position="5"/>
        <end position="149"/>
    </location>
</feature>
<protein>
    <recommendedName>
        <fullName evidence="1">PTS EIIA type-2 domain-containing protein</fullName>
    </recommendedName>
</protein>
<dbReference type="PANTHER" id="PTHR47738">
    <property type="entry name" value="PTS SYSTEM FRUCTOSE-LIKE EIIA COMPONENT-RELATED"/>
    <property type="match status" value="1"/>
</dbReference>
<sequence>MNPSDILTKERIIINITGEGRDDILKKMVHVAGTSEKVVNEADILKRVIDREKIRSTGIGGGIGIPHAQTSGITDIVGCLAISQQGIEFNAIDMKPVHIIFLIAAKERFDNRYLGLLSRVARLFIDESFKQKVITSTSPEEIMNLIMENEKR</sequence>
<dbReference type="AlphaFoldDB" id="A0A1V6M095"/>
<dbReference type="PROSITE" id="PS51094">
    <property type="entry name" value="PTS_EIIA_TYPE_2"/>
    <property type="match status" value="1"/>
</dbReference>
<dbReference type="InterPro" id="IPR051541">
    <property type="entry name" value="PTS_SugarTrans_NitroReg"/>
</dbReference>
<dbReference type="SUPFAM" id="SSF55804">
    <property type="entry name" value="Phoshotransferase/anion transport protein"/>
    <property type="match status" value="1"/>
</dbReference>
<evidence type="ECO:0000259" key="1">
    <source>
        <dbReference type="PROSITE" id="PS51094"/>
    </source>
</evidence>
<organism evidence="2 3">
    <name type="scientific">Candidatus Brocadia sapporoensis</name>
    <dbReference type="NCBI Taxonomy" id="392547"/>
    <lineage>
        <taxon>Bacteria</taxon>
        <taxon>Pseudomonadati</taxon>
        <taxon>Planctomycetota</taxon>
        <taxon>Candidatus Brocadiia</taxon>
        <taxon>Candidatus Brocadiales</taxon>
        <taxon>Candidatus Brocadiaceae</taxon>
        <taxon>Candidatus Brocadia</taxon>
    </lineage>
</organism>